<keyword evidence="3" id="KW-1185">Reference proteome</keyword>
<dbReference type="EMBL" id="AP025226">
    <property type="protein sequence ID" value="BDB99247.1"/>
    <property type="molecule type" value="Genomic_DNA"/>
</dbReference>
<keyword evidence="1" id="KW-0812">Transmembrane</keyword>
<keyword evidence="1" id="KW-0472">Membrane</keyword>
<reference evidence="2 3" key="1">
    <citation type="journal article" date="2022" name="Microbiol. Resour. Announc.">
        <title>Complete Genome Sequence of the Hyperthermophilic and Acidophilic Archaeon Saccharolobus caldissimus Strain HS-3T.</title>
        <authorList>
            <person name="Sakai H.D."/>
            <person name="Kurosawa N."/>
        </authorList>
    </citation>
    <scope>NUCLEOTIDE SEQUENCE [LARGE SCALE GENOMIC DNA]</scope>
    <source>
        <strain evidence="2 3">JCM32116</strain>
    </source>
</reference>
<name>A0AAQ4CTW6_9CREN</name>
<feature type="transmembrane region" description="Helical" evidence="1">
    <location>
        <begin position="46"/>
        <end position="66"/>
    </location>
</feature>
<dbReference type="AlphaFoldDB" id="A0AAQ4CTW6"/>
<gene>
    <name evidence="2" type="ORF">SACC_22640</name>
</gene>
<keyword evidence="1" id="KW-1133">Transmembrane helix</keyword>
<sequence length="67" mass="7403">MISMISPILFVKISFLIIALVMALFGATYVGIAYFNLFPKVRNDLYTIGTTLVAIATAFIILTFILL</sequence>
<dbReference type="KEGG" id="scas:SACC_22640"/>
<evidence type="ECO:0000313" key="2">
    <source>
        <dbReference type="EMBL" id="BDB99247.1"/>
    </source>
</evidence>
<evidence type="ECO:0000313" key="3">
    <source>
        <dbReference type="Proteomes" id="UP001319921"/>
    </source>
</evidence>
<feature type="transmembrane region" description="Helical" evidence="1">
    <location>
        <begin position="9"/>
        <end position="34"/>
    </location>
</feature>
<accession>A0AAQ4CTW6</accession>
<evidence type="ECO:0000256" key="1">
    <source>
        <dbReference type="SAM" id="Phobius"/>
    </source>
</evidence>
<dbReference type="Proteomes" id="UP001319921">
    <property type="component" value="Chromosome"/>
</dbReference>
<organism evidence="2 3">
    <name type="scientific">Saccharolobus caldissimus</name>
    <dbReference type="NCBI Taxonomy" id="1702097"/>
    <lineage>
        <taxon>Archaea</taxon>
        <taxon>Thermoproteota</taxon>
        <taxon>Thermoprotei</taxon>
        <taxon>Sulfolobales</taxon>
        <taxon>Sulfolobaceae</taxon>
        <taxon>Saccharolobus</taxon>
    </lineage>
</organism>
<protein>
    <submittedName>
        <fullName evidence="2">Uncharacterized protein</fullName>
    </submittedName>
</protein>
<proteinExistence type="predicted"/>